<dbReference type="CDD" id="cd04184">
    <property type="entry name" value="GT2_RfbC_Mx_like"/>
    <property type="match status" value="1"/>
</dbReference>
<dbReference type="OrthoDB" id="9179784at2"/>
<dbReference type="Gene3D" id="3.90.550.10">
    <property type="entry name" value="Spore Coat Polysaccharide Biosynthesis Protein SpsA, Chain A"/>
    <property type="match status" value="2"/>
</dbReference>
<feature type="domain" description="Glycosyltransferase 2-like" evidence="2">
    <location>
        <begin position="565"/>
        <end position="724"/>
    </location>
</feature>
<dbReference type="STRING" id="40754.THII_0717"/>
<dbReference type="InterPro" id="IPR029044">
    <property type="entry name" value="Nucleotide-diphossugar_trans"/>
</dbReference>
<dbReference type="AlphaFoldDB" id="A0A090ADS9"/>
<proteinExistence type="predicted"/>
<gene>
    <name evidence="3" type="ORF">THII_0717</name>
</gene>
<dbReference type="HOGENOM" id="CLU_005003_2_0_6"/>
<dbReference type="Pfam" id="PF13469">
    <property type="entry name" value="Sulfotransfer_3"/>
    <property type="match status" value="1"/>
</dbReference>
<evidence type="ECO:0000313" key="4">
    <source>
        <dbReference type="Proteomes" id="UP000031623"/>
    </source>
</evidence>
<dbReference type="CDD" id="cd04186">
    <property type="entry name" value="GT_2_like_c"/>
    <property type="match status" value="1"/>
</dbReference>
<evidence type="ECO:0000313" key="3">
    <source>
        <dbReference type="EMBL" id="BAP55014.1"/>
    </source>
</evidence>
<reference evidence="3 4" key="1">
    <citation type="journal article" date="2014" name="ISME J.">
        <title>Ecophysiology of Thioploca ingrica as revealed by the complete genome sequence supplemented with proteomic evidence.</title>
        <authorList>
            <person name="Kojima H."/>
            <person name="Ogura Y."/>
            <person name="Yamamoto N."/>
            <person name="Togashi T."/>
            <person name="Mori H."/>
            <person name="Watanabe T."/>
            <person name="Nemoto F."/>
            <person name="Kurokawa K."/>
            <person name="Hayashi T."/>
            <person name="Fukui M."/>
        </authorList>
    </citation>
    <scope>NUCLEOTIDE SEQUENCE [LARGE SCALE GENOMIC DNA]</scope>
</reference>
<keyword evidence="1" id="KW-0175">Coiled coil</keyword>
<dbReference type="SUPFAM" id="SSF53448">
    <property type="entry name" value="Nucleotide-diphospho-sugar transferases"/>
    <property type="match status" value="2"/>
</dbReference>
<dbReference type="PANTHER" id="PTHR43179:SF7">
    <property type="entry name" value="RHAMNOSYLTRANSFERASE WBBL"/>
    <property type="match status" value="1"/>
</dbReference>
<evidence type="ECO:0000256" key="1">
    <source>
        <dbReference type="SAM" id="Coils"/>
    </source>
</evidence>
<dbReference type="Pfam" id="PF00535">
    <property type="entry name" value="Glycos_transf_2"/>
    <property type="match status" value="2"/>
</dbReference>
<dbReference type="KEGG" id="tig:THII_0717"/>
<dbReference type="InterPro" id="IPR027417">
    <property type="entry name" value="P-loop_NTPase"/>
</dbReference>
<accession>A0A090ADS9</accession>
<dbReference type="SUPFAM" id="SSF52540">
    <property type="entry name" value="P-loop containing nucleoside triphosphate hydrolases"/>
    <property type="match status" value="1"/>
</dbReference>
<dbReference type="Gene3D" id="3.40.50.300">
    <property type="entry name" value="P-loop containing nucleotide triphosphate hydrolases"/>
    <property type="match status" value="1"/>
</dbReference>
<sequence>MQIIVLGMHRSGTSMVARLLNMMGAYFATEATAMFPTAANPKGYWEREDIRQLNDQVIQSLGMSWDNISDFDSPLLTEELQQRIRHSAQKIIFSLETRRPWMIKDPRLCLLLPLWKPLLEIPVCVYVYRSPIQVAQSLKTREGFPLILGMALWEKYNSYGLAHCADMPRILVSHQELVTQPVNTVKKLHQDLLDCEVQGLRLPADKEIRAFIEPQLFREQGDIQLQSGYINQQQQRLLEAFENGLIFQLSQFPSLSAGTIEILQEYKNKLVANQQNGWLQQEIGKRNQEIVELNQRTTQLNFELTKQQEVIDQCDQEIAQRNQVIDQCNQVITQRNQVISQRDQEIKQVLQTKALEIKSYKNQLVVAENQTNKLNQTVNELKRHQQQLQTHLTVIQTTLSQTQTTLTEKAQQLAEVTRKSDQQQHDIHLLQHWLKALADDIKAVFASLTWRSGHWLTQLALKLLWRKPDLTAQDHINNLLREISLWEHTSKNITSPSSSLPAKTALTPAPSESATTLALAPPRFALLTNPRDYPRWIKNYDTLTTKIIKRMQQRIAEWEYRPFISIVMPTYNTPEQWLRLALESVLEQIYPHWELCIVDDASTQPQVRRLLEEYAQRDNRIKLKFRTENGHISAASNTALEMISGEFVAFLDHDDKLARQALFWVAKDILDYPDAMLWYSDEDKINEQEERLDPYFKSDWNPDLFLSHNLITHLAVYRMTLIQQLIGFRESYEGAQDYDLALRAIEQINPVQIRHIPRVLYHWRIITGSTASRPEEKPYALIAAQQAIKEYLARRGIIAQVMESPEVRGTIRVQYPLPEPLPLVTLIIPTYNGLELLQRCVESILTKTTYENFEILIINNNSDDPSTLAYLHQLENNGQAHVLDYPYPFNYADMNNMAVEHAQGELIGLLNNDLEVINPEWLAEMVSHAVRPEVGVVGARLWYPNDTLQHGGVILGIGGVAGHAHKGFPRGNVGYLGRASLIQNFSAVTGACMIMRKSNFLKVGGLNAEHLAIAFNDVELCLKMNEHNLRIVWTPYAELYHHESASRGYEDTPEKLARFETERAYMKSRWPNFLLMDPAYSPNLTLETQDFALAWPPRVSILP</sequence>
<dbReference type="PANTHER" id="PTHR43179">
    <property type="entry name" value="RHAMNOSYLTRANSFERASE WBBL"/>
    <property type="match status" value="1"/>
</dbReference>
<keyword evidence="3" id="KW-0808">Transferase</keyword>
<dbReference type="Gene3D" id="1.10.287.1490">
    <property type="match status" value="1"/>
</dbReference>
<evidence type="ECO:0000259" key="2">
    <source>
        <dbReference type="Pfam" id="PF00535"/>
    </source>
</evidence>
<feature type="domain" description="Glycosyltransferase 2-like" evidence="2">
    <location>
        <begin position="826"/>
        <end position="998"/>
    </location>
</feature>
<keyword evidence="4" id="KW-1185">Reference proteome</keyword>
<dbReference type="Proteomes" id="UP000031623">
    <property type="component" value="Chromosome"/>
</dbReference>
<dbReference type="EMBL" id="AP014633">
    <property type="protein sequence ID" value="BAP55014.1"/>
    <property type="molecule type" value="Genomic_DNA"/>
</dbReference>
<dbReference type="InterPro" id="IPR001173">
    <property type="entry name" value="Glyco_trans_2-like"/>
</dbReference>
<organism evidence="3 4">
    <name type="scientific">Thioploca ingrica</name>
    <dbReference type="NCBI Taxonomy" id="40754"/>
    <lineage>
        <taxon>Bacteria</taxon>
        <taxon>Pseudomonadati</taxon>
        <taxon>Pseudomonadota</taxon>
        <taxon>Gammaproteobacteria</taxon>
        <taxon>Thiotrichales</taxon>
        <taxon>Thiotrichaceae</taxon>
        <taxon>Thioploca</taxon>
    </lineage>
</organism>
<feature type="coiled-coil region" evidence="1">
    <location>
        <begin position="350"/>
        <end position="387"/>
    </location>
</feature>
<dbReference type="GO" id="GO:0016740">
    <property type="term" value="F:transferase activity"/>
    <property type="evidence" value="ECO:0007669"/>
    <property type="project" value="UniProtKB-KW"/>
</dbReference>
<protein>
    <submittedName>
        <fullName evidence="3">Putative glycosyltransferase</fullName>
    </submittedName>
</protein>
<name>A0A090ADS9_9GAMM</name>